<sequence length="177" mass="20445">MWGAFLTSALCLDNIFHIASHMVGNDFTFQFNYGHRMLTETMRSNFLIVRRIEPELLALLSTEYQSLSLPNASQTYPFCVRSQGDGLVTQNVDSFLAIQRRKHFLYDDQSTFARFNDAIFQSVRFKVILPGSFLTLGPFNYRASNSFKLYKSTNISNAFKHDFYLRNIDGSNSLHLR</sequence>
<organism evidence="1 2">
    <name type="scientific">Romanomermis culicivorax</name>
    <name type="common">Nematode worm</name>
    <dbReference type="NCBI Taxonomy" id="13658"/>
    <lineage>
        <taxon>Eukaryota</taxon>
        <taxon>Metazoa</taxon>
        <taxon>Ecdysozoa</taxon>
        <taxon>Nematoda</taxon>
        <taxon>Enoplea</taxon>
        <taxon>Dorylaimia</taxon>
        <taxon>Mermithida</taxon>
        <taxon>Mermithoidea</taxon>
        <taxon>Mermithidae</taxon>
        <taxon>Romanomermis</taxon>
    </lineage>
</organism>
<evidence type="ECO:0000313" key="2">
    <source>
        <dbReference type="WBParaSite" id="nRc.2.0.1.t20234-RA"/>
    </source>
</evidence>
<name>A0A915J294_ROMCU</name>
<evidence type="ECO:0000313" key="1">
    <source>
        <dbReference type="Proteomes" id="UP000887565"/>
    </source>
</evidence>
<reference evidence="2" key="1">
    <citation type="submission" date="2022-11" db="UniProtKB">
        <authorList>
            <consortium name="WormBaseParasite"/>
        </authorList>
    </citation>
    <scope>IDENTIFICATION</scope>
</reference>
<protein>
    <submittedName>
        <fullName evidence="2">Uncharacterized protein</fullName>
    </submittedName>
</protein>
<proteinExistence type="predicted"/>
<keyword evidence="1" id="KW-1185">Reference proteome</keyword>
<dbReference type="AlphaFoldDB" id="A0A915J294"/>
<dbReference type="Proteomes" id="UP000887565">
    <property type="component" value="Unplaced"/>
</dbReference>
<dbReference type="WBParaSite" id="nRc.2.0.1.t20234-RA">
    <property type="protein sequence ID" value="nRc.2.0.1.t20234-RA"/>
    <property type="gene ID" value="nRc.2.0.1.g20234"/>
</dbReference>
<accession>A0A915J294</accession>